<dbReference type="OrthoDB" id="7449022at2759"/>
<name>A0A4C1TSV9_EUMVA</name>
<evidence type="ECO:0000313" key="2">
    <source>
        <dbReference type="EMBL" id="GBP17085.1"/>
    </source>
</evidence>
<accession>A0A4C1TSV9</accession>
<sequence>MIPFFPGPLEKKKRGVPLTIRSKLAAQHNGDGVERPRPAARGHFQESGTLKLTTHPGLLNEELEFINATVFLGITLDDTLQWGPLITIRHIRKFTRSLDHREWPVASLCVYAVENSKKRSRQRPRGGRRCRSLLRDKALTTLASDGENKYVDLTNTLIRFNGNNKAIGECALQNRRI</sequence>
<feature type="region of interest" description="Disordered" evidence="1">
    <location>
        <begin position="25"/>
        <end position="47"/>
    </location>
</feature>
<evidence type="ECO:0000256" key="1">
    <source>
        <dbReference type="SAM" id="MobiDB-lite"/>
    </source>
</evidence>
<gene>
    <name evidence="2" type="ORF">EVAR_8148_1</name>
</gene>
<dbReference type="EMBL" id="BGZK01000084">
    <property type="protein sequence ID" value="GBP17085.1"/>
    <property type="molecule type" value="Genomic_DNA"/>
</dbReference>
<protein>
    <submittedName>
        <fullName evidence="2">Uncharacterized protein</fullName>
    </submittedName>
</protein>
<dbReference type="Proteomes" id="UP000299102">
    <property type="component" value="Unassembled WGS sequence"/>
</dbReference>
<dbReference type="AlphaFoldDB" id="A0A4C1TSV9"/>
<organism evidence="2 3">
    <name type="scientific">Eumeta variegata</name>
    <name type="common">Bagworm moth</name>
    <name type="synonym">Eumeta japonica</name>
    <dbReference type="NCBI Taxonomy" id="151549"/>
    <lineage>
        <taxon>Eukaryota</taxon>
        <taxon>Metazoa</taxon>
        <taxon>Ecdysozoa</taxon>
        <taxon>Arthropoda</taxon>
        <taxon>Hexapoda</taxon>
        <taxon>Insecta</taxon>
        <taxon>Pterygota</taxon>
        <taxon>Neoptera</taxon>
        <taxon>Endopterygota</taxon>
        <taxon>Lepidoptera</taxon>
        <taxon>Glossata</taxon>
        <taxon>Ditrysia</taxon>
        <taxon>Tineoidea</taxon>
        <taxon>Psychidae</taxon>
        <taxon>Oiketicinae</taxon>
        <taxon>Eumeta</taxon>
    </lineage>
</organism>
<reference evidence="2 3" key="1">
    <citation type="journal article" date="2019" name="Commun. Biol.">
        <title>The bagworm genome reveals a unique fibroin gene that provides high tensile strength.</title>
        <authorList>
            <person name="Kono N."/>
            <person name="Nakamura H."/>
            <person name="Ohtoshi R."/>
            <person name="Tomita M."/>
            <person name="Numata K."/>
            <person name="Arakawa K."/>
        </authorList>
    </citation>
    <scope>NUCLEOTIDE SEQUENCE [LARGE SCALE GENOMIC DNA]</scope>
</reference>
<keyword evidence="3" id="KW-1185">Reference proteome</keyword>
<comment type="caution">
    <text evidence="2">The sequence shown here is derived from an EMBL/GenBank/DDBJ whole genome shotgun (WGS) entry which is preliminary data.</text>
</comment>
<proteinExistence type="predicted"/>
<evidence type="ECO:0000313" key="3">
    <source>
        <dbReference type="Proteomes" id="UP000299102"/>
    </source>
</evidence>